<gene>
    <name evidence="9 10" type="primary">fliQ</name>
    <name evidence="10" type="ORF">O0235_09330</name>
</gene>
<keyword evidence="5 9" id="KW-0812">Transmembrane</keyword>
<evidence type="ECO:0000256" key="6">
    <source>
        <dbReference type="ARBA" id="ARBA00022989"/>
    </source>
</evidence>
<comment type="similarity">
    <text evidence="2 9">Belongs to the FliQ/MopD/SpaQ family.</text>
</comment>
<feature type="transmembrane region" description="Helical" evidence="9">
    <location>
        <begin position="12"/>
        <end position="35"/>
    </location>
</feature>
<dbReference type="RefSeq" id="WP_270055520.1">
    <property type="nucleotide sequence ID" value="NZ_CP115149.1"/>
</dbReference>
<keyword evidence="7 9" id="KW-0472">Membrane</keyword>
<evidence type="ECO:0000256" key="3">
    <source>
        <dbReference type="ARBA" id="ARBA00021718"/>
    </source>
</evidence>
<evidence type="ECO:0000256" key="9">
    <source>
        <dbReference type="RuleBase" id="RU364090"/>
    </source>
</evidence>
<dbReference type="Pfam" id="PF01313">
    <property type="entry name" value="Bac_export_3"/>
    <property type="match status" value="1"/>
</dbReference>
<keyword evidence="10" id="KW-0969">Cilium</keyword>
<evidence type="ECO:0000256" key="8">
    <source>
        <dbReference type="ARBA" id="ARBA00023143"/>
    </source>
</evidence>
<proteinExistence type="inferred from homology"/>
<sequence>MNEGVILGLMREALTVGMLVGAPILGTTLVVGMVVSIIQAATQVNEATLTFVPKLIAVFVAMLLFGMALWMMSTLLDFSAGIFANMAAYGR</sequence>
<evidence type="ECO:0000256" key="4">
    <source>
        <dbReference type="ARBA" id="ARBA00022475"/>
    </source>
</evidence>
<keyword evidence="6 9" id="KW-1133">Transmembrane helix</keyword>
<evidence type="ECO:0000256" key="2">
    <source>
        <dbReference type="ARBA" id="ARBA00006156"/>
    </source>
</evidence>
<dbReference type="EMBL" id="CP115149">
    <property type="protein sequence ID" value="WBL34992.1"/>
    <property type="molecule type" value="Genomic_DNA"/>
</dbReference>
<comment type="function">
    <text evidence="9">Role in flagellar biosynthesis.</text>
</comment>
<keyword evidence="10" id="KW-0282">Flagellum</keyword>
<dbReference type="InterPro" id="IPR006305">
    <property type="entry name" value="FliQ"/>
</dbReference>
<dbReference type="PANTHER" id="PTHR34040">
    <property type="entry name" value="FLAGELLAR BIOSYNTHETIC PROTEIN FLIQ"/>
    <property type="match status" value="1"/>
</dbReference>
<dbReference type="PANTHER" id="PTHR34040:SF2">
    <property type="entry name" value="FLAGELLAR BIOSYNTHETIC PROTEIN FLIQ"/>
    <property type="match status" value="1"/>
</dbReference>
<accession>A0ABY7M4A3</accession>
<dbReference type="PRINTS" id="PR00952">
    <property type="entry name" value="TYPE3IMQPROT"/>
</dbReference>
<evidence type="ECO:0000256" key="5">
    <source>
        <dbReference type="ARBA" id="ARBA00022692"/>
    </source>
</evidence>
<dbReference type="InterPro" id="IPR002191">
    <property type="entry name" value="Bac_export_3"/>
</dbReference>
<keyword evidence="4 9" id="KW-1003">Cell membrane</keyword>
<evidence type="ECO:0000256" key="1">
    <source>
        <dbReference type="ARBA" id="ARBA00004651"/>
    </source>
</evidence>
<name>A0ABY7M4A3_9CHLR</name>
<dbReference type="PIRSF" id="PIRSF004669">
    <property type="entry name" value="FliQ"/>
    <property type="match status" value="1"/>
</dbReference>
<keyword evidence="8 9" id="KW-0975">Bacterial flagellum</keyword>
<keyword evidence="10" id="KW-0966">Cell projection</keyword>
<reference evidence="10 11" key="1">
    <citation type="journal article" date="2023" name="ISME J.">
        <title>Thermophilic Dehalococcoidia with unusual traits shed light on an unexpected past.</title>
        <authorList>
            <person name="Palmer M."/>
            <person name="Covington J.K."/>
            <person name="Zhou E.M."/>
            <person name="Thomas S.C."/>
            <person name="Habib N."/>
            <person name="Seymour C.O."/>
            <person name="Lai D."/>
            <person name="Johnston J."/>
            <person name="Hashimi A."/>
            <person name="Jiao J.Y."/>
            <person name="Muok A.R."/>
            <person name="Liu L."/>
            <person name="Xian W.D."/>
            <person name="Zhi X.Y."/>
            <person name="Li M.M."/>
            <person name="Silva L.P."/>
            <person name="Bowen B.P."/>
            <person name="Louie K."/>
            <person name="Briegel A."/>
            <person name="Pett-Ridge J."/>
            <person name="Weber P.K."/>
            <person name="Tocheva E.I."/>
            <person name="Woyke T."/>
            <person name="Northen T.R."/>
            <person name="Mayali X."/>
            <person name="Li W.J."/>
            <person name="Hedlund B.P."/>
        </authorList>
    </citation>
    <scope>NUCLEOTIDE SEQUENCE [LARGE SCALE GENOMIC DNA]</scope>
    <source>
        <strain evidence="10 11">YIM 72310</strain>
    </source>
</reference>
<protein>
    <recommendedName>
        <fullName evidence="3 9">Flagellar biosynthetic protein FliQ</fullName>
    </recommendedName>
</protein>
<organism evidence="10 11">
    <name type="scientific">Tepidiforma flava</name>
    <dbReference type="NCBI Taxonomy" id="3004094"/>
    <lineage>
        <taxon>Bacteria</taxon>
        <taxon>Bacillati</taxon>
        <taxon>Chloroflexota</taxon>
        <taxon>Tepidiformia</taxon>
        <taxon>Tepidiformales</taxon>
        <taxon>Tepidiformaceae</taxon>
        <taxon>Tepidiforma</taxon>
    </lineage>
</organism>
<evidence type="ECO:0000313" key="11">
    <source>
        <dbReference type="Proteomes" id="UP001212803"/>
    </source>
</evidence>
<feature type="transmembrane region" description="Helical" evidence="9">
    <location>
        <begin position="55"/>
        <end position="76"/>
    </location>
</feature>
<keyword evidence="11" id="KW-1185">Reference proteome</keyword>
<dbReference type="NCBIfam" id="TIGR01402">
    <property type="entry name" value="fliQ"/>
    <property type="match status" value="1"/>
</dbReference>
<comment type="subcellular location">
    <subcellularLocation>
        <location evidence="1 9">Cell membrane</location>
        <topology evidence="1">Multi-pass membrane protein</topology>
    </subcellularLocation>
    <subcellularLocation>
        <location evidence="9">Bacterial flagellum basal body</location>
    </subcellularLocation>
</comment>
<evidence type="ECO:0000256" key="7">
    <source>
        <dbReference type="ARBA" id="ARBA00023136"/>
    </source>
</evidence>
<evidence type="ECO:0000313" key="10">
    <source>
        <dbReference type="EMBL" id="WBL34992.1"/>
    </source>
</evidence>
<dbReference type="Proteomes" id="UP001212803">
    <property type="component" value="Chromosome"/>
</dbReference>